<name>A0A974DD40_XENLA</name>
<reference evidence="2" key="1">
    <citation type="journal article" date="2016" name="Nature">
        <title>Genome evolution in the allotetraploid frog Xenopus laevis.</title>
        <authorList>
            <person name="Session A.M."/>
            <person name="Uno Y."/>
            <person name="Kwon T."/>
            <person name="Chapman J.A."/>
            <person name="Toyoda A."/>
            <person name="Takahashi S."/>
            <person name="Fukui A."/>
            <person name="Hikosaka A."/>
            <person name="Suzuki A."/>
            <person name="Kondo M."/>
            <person name="van Heeringen S.J."/>
            <person name="Quigley I."/>
            <person name="Heinz S."/>
            <person name="Ogino H."/>
            <person name="Ochi H."/>
            <person name="Hellsten U."/>
            <person name="Lyons J.B."/>
            <person name="Simakov O."/>
            <person name="Putnam N."/>
            <person name="Stites J."/>
            <person name="Kuroki Y."/>
            <person name="Tanaka T."/>
            <person name="Michiue T."/>
            <person name="Watanabe M."/>
            <person name="Bogdanovic O."/>
            <person name="Lister R."/>
            <person name="Georgiou G."/>
            <person name="Paranjpe S.S."/>
            <person name="van Kruijsbergen I."/>
            <person name="Shu S."/>
            <person name="Carlson J."/>
            <person name="Kinoshita T."/>
            <person name="Ohta Y."/>
            <person name="Mawaribuchi S."/>
            <person name="Jenkins J."/>
            <person name="Grimwood J."/>
            <person name="Schmutz J."/>
            <person name="Mitros T."/>
            <person name="Mozaffari S.V."/>
            <person name="Suzuki Y."/>
            <person name="Haramoto Y."/>
            <person name="Yamamoto T.S."/>
            <person name="Takagi C."/>
            <person name="Heald R."/>
            <person name="Miller K."/>
            <person name="Haudenschild C."/>
            <person name="Kitzman J."/>
            <person name="Nakayama T."/>
            <person name="Izutsu Y."/>
            <person name="Robert J."/>
            <person name="Fortriede J."/>
            <person name="Burns K."/>
            <person name="Lotay V."/>
            <person name="Karimi K."/>
            <person name="Yasuoka Y."/>
            <person name="Dichmann D.S."/>
            <person name="Flajnik M.F."/>
            <person name="Houston D.W."/>
            <person name="Shendure J."/>
            <person name="DuPasquier L."/>
            <person name="Vize P.D."/>
            <person name="Zorn A.M."/>
            <person name="Ito M."/>
            <person name="Marcotte E.M."/>
            <person name="Wallingford J.B."/>
            <person name="Ito Y."/>
            <person name="Asashima M."/>
            <person name="Ueno N."/>
            <person name="Matsuda Y."/>
            <person name="Veenstra G.J."/>
            <person name="Fujiyama A."/>
            <person name="Harland R.M."/>
            <person name="Taira M."/>
            <person name="Rokhsar D.S."/>
        </authorList>
    </citation>
    <scope>NUCLEOTIDE SEQUENCE [LARGE SCALE GENOMIC DNA]</scope>
    <source>
        <strain evidence="2">J</strain>
    </source>
</reference>
<dbReference type="AlphaFoldDB" id="A0A974DD40"/>
<dbReference type="EMBL" id="CM004470">
    <property type="protein sequence ID" value="OCT89789.1"/>
    <property type="molecule type" value="Genomic_DNA"/>
</dbReference>
<sequence>MPWRHTDTQYGTFIMMLRQAATRFQQVINIGTLEPITLITFLSTELSHVDDRRTWGFMPLNLTFTVPWLGL</sequence>
<dbReference type="Proteomes" id="UP000694892">
    <property type="component" value="Chromosome 3L"/>
</dbReference>
<gene>
    <name evidence="1" type="ORF">XELAEV_18018403mg</name>
</gene>
<proteinExistence type="predicted"/>
<evidence type="ECO:0000313" key="1">
    <source>
        <dbReference type="EMBL" id="OCT89789.1"/>
    </source>
</evidence>
<evidence type="ECO:0000313" key="2">
    <source>
        <dbReference type="Proteomes" id="UP000694892"/>
    </source>
</evidence>
<accession>A0A974DD40</accession>
<protein>
    <submittedName>
        <fullName evidence="1">Uncharacterized protein</fullName>
    </submittedName>
</protein>
<organism evidence="1 2">
    <name type="scientific">Xenopus laevis</name>
    <name type="common">African clawed frog</name>
    <dbReference type="NCBI Taxonomy" id="8355"/>
    <lineage>
        <taxon>Eukaryota</taxon>
        <taxon>Metazoa</taxon>
        <taxon>Chordata</taxon>
        <taxon>Craniata</taxon>
        <taxon>Vertebrata</taxon>
        <taxon>Euteleostomi</taxon>
        <taxon>Amphibia</taxon>
        <taxon>Batrachia</taxon>
        <taxon>Anura</taxon>
        <taxon>Pipoidea</taxon>
        <taxon>Pipidae</taxon>
        <taxon>Xenopodinae</taxon>
        <taxon>Xenopus</taxon>
        <taxon>Xenopus</taxon>
    </lineage>
</organism>